<name>K9YIP0_CYASC</name>
<dbReference type="STRING" id="292563.Cyast_0726"/>
<dbReference type="Proteomes" id="UP000010483">
    <property type="component" value="Chromosome"/>
</dbReference>
<dbReference type="BioCyc" id="CSTA292563:G1353-731-MONOMER"/>
<evidence type="ECO:0000313" key="1">
    <source>
        <dbReference type="EMBL" id="AFZ46699.1"/>
    </source>
</evidence>
<sequence length="38" mass="4650">MIIRYFINYKYFNKLLSKQQTINVSKQLIKIAFSDHEI</sequence>
<dbReference type="EMBL" id="CP003940">
    <property type="protein sequence ID" value="AFZ46699.1"/>
    <property type="molecule type" value="Genomic_DNA"/>
</dbReference>
<protein>
    <submittedName>
        <fullName evidence="1">Uncharacterized protein</fullName>
    </submittedName>
</protein>
<reference evidence="2" key="1">
    <citation type="journal article" date="2013" name="Proc. Natl. Acad. Sci. U.S.A.">
        <title>Improving the coverage of the cyanobacterial phylum using diversity-driven genome sequencing.</title>
        <authorList>
            <person name="Shih P.M."/>
            <person name="Wu D."/>
            <person name="Latifi A."/>
            <person name="Axen S.D."/>
            <person name="Fewer D.P."/>
            <person name="Talla E."/>
            <person name="Calteau A."/>
            <person name="Cai F."/>
            <person name="Tandeau de Marsac N."/>
            <person name="Rippka R."/>
            <person name="Herdman M."/>
            <person name="Sivonen K."/>
            <person name="Coursin T."/>
            <person name="Laurent T."/>
            <person name="Goodwin L."/>
            <person name="Nolan M."/>
            <person name="Davenport K.W."/>
            <person name="Han C.S."/>
            <person name="Rubin E.M."/>
            <person name="Eisen J.A."/>
            <person name="Woyke T."/>
            <person name="Gugger M."/>
            <person name="Kerfeld C.A."/>
        </authorList>
    </citation>
    <scope>NUCLEOTIDE SEQUENCE [LARGE SCALE GENOMIC DNA]</scope>
    <source>
        <strain evidence="2">ATCC 29140 / PCC 7202</strain>
    </source>
</reference>
<evidence type="ECO:0000313" key="2">
    <source>
        <dbReference type="Proteomes" id="UP000010483"/>
    </source>
</evidence>
<proteinExistence type="predicted"/>
<dbReference type="KEGG" id="csn:Cyast_0726"/>
<dbReference type="HOGENOM" id="CLU_3327074_0_0_3"/>
<dbReference type="AlphaFoldDB" id="K9YIP0"/>
<accession>K9YIP0</accession>
<gene>
    <name evidence="1" type="ordered locus">Cyast_0726</name>
</gene>
<organism evidence="1 2">
    <name type="scientific">Cyanobacterium stanieri (strain ATCC 29140 / PCC 7202)</name>
    <dbReference type="NCBI Taxonomy" id="292563"/>
    <lineage>
        <taxon>Bacteria</taxon>
        <taxon>Bacillati</taxon>
        <taxon>Cyanobacteriota</taxon>
        <taxon>Cyanophyceae</taxon>
        <taxon>Oscillatoriophycideae</taxon>
        <taxon>Chroococcales</taxon>
        <taxon>Geminocystaceae</taxon>
        <taxon>Cyanobacterium</taxon>
    </lineage>
</organism>
<keyword evidence="2" id="KW-1185">Reference proteome</keyword>